<evidence type="ECO:0000256" key="6">
    <source>
        <dbReference type="ARBA" id="ARBA00022776"/>
    </source>
</evidence>
<evidence type="ECO:0000256" key="1">
    <source>
        <dbReference type="ARBA" id="ARBA00004629"/>
    </source>
</evidence>
<name>A4II13_XENTR</name>
<keyword evidence="10" id="KW-0137">Centromere</keyword>
<dbReference type="PANTHER" id="PTHR14527">
    <property type="entry name" value="PROTEIN MIS12 HOMOLOG"/>
    <property type="match status" value="1"/>
</dbReference>
<dbReference type="PANTHER" id="PTHR14527:SF2">
    <property type="entry name" value="PROTEIN MIS12 HOMOLOG"/>
    <property type="match status" value="1"/>
</dbReference>
<keyword evidence="7" id="KW-0995">Kinetochore</keyword>
<dbReference type="GO" id="GO:0005634">
    <property type="term" value="C:nucleus"/>
    <property type="evidence" value="ECO:0007669"/>
    <property type="project" value="InterPro"/>
</dbReference>
<dbReference type="InterPro" id="IPR008685">
    <property type="entry name" value="Centromere_Mis12"/>
</dbReference>
<keyword evidence="9" id="KW-0131">Cell cycle</keyword>
<evidence type="ECO:0000256" key="2">
    <source>
        <dbReference type="ARBA" id="ARBA00008643"/>
    </source>
</evidence>
<dbReference type="GO" id="GO:0051301">
    <property type="term" value="P:cell division"/>
    <property type="evidence" value="ECO:0007669"/>
    <property type="project" value="UniProtKB-KW"/>
</dbReference>
<evidence type="ECO:0000256" key="9">
    <source>
        <dbReference type="ARBA" id="ARBA00023306"/>
    </source>
</evidence>
<comment type="similarity">
    <text evidence="2">Belongs to the mis12 family.</text>
</comment>
<evidence type="ECO:0000313" key="11">
    <source>
        <dbReference type="EMBL" id="AAI35796.1"/>
    </source>
</evidence>
<dbReference type="Pfam" id="PF05859">
    <property type="entry name" value="Mis12"/>
    <property type="match status" value="1"/>
</dbReference>
<keyword evidence="8" id="KW-0175">Coiled coil</keyword>
<evidence type="ECO:0000256" key="4">
    <source>
        <dbReference type="ARBA" id="ARBA00022454"/>
    </source>
</evidence>
<evidence type="ECO:0000256" key="5">
    <source>
        <dbReference type="ARBA" id="ARBA00022618"/>
    </source>
</evidence>
<accession>A4II13</accession>
<comment type="subcellular location">
    <subcellularLocation>
        <location evidence="1">Chromosome</location>
        <location evidence="1">Centromere</location>
        <location evidence="1">Kinetochore</location>
    </subcellularLocation>
</comment>
<evidence type="ECO:0000256" key="7">
    <source>
        <dbReference type="ARBA" id="ARBA00022838"/>
    </source>
</evidence>
<proteinExistence type="evidence at transcript level"/>
<dbReference type="GO" id="GO:0000776">
    <property type="term" value="C:kinetochore"/>
    <property type="evidence" value="ECO:0007669"/>
    <property type="project" value="UniProtKB-KW"/>
</dbReference>
<organism evidence="11">
    <name type="scientific">Xenopus tropicalis</name>
    <name type="common">Western clawed frog</name>
    <name type="synonym">Silurana tropicalis</name>
    <dbReference type="NCBI Taxonomy" id="8364"/>
    <lineage>
        <taxon>Eukaryota</taxon>
        <taxon>Metazoa</taxon>
        <taxon>Chordata</taxon>
        <taxon>Craniata</taxon>
        <taxon>Vertebrata</taxon>
        <taxon>Euteleostomi</taxon>
        <taxon>Amphibia</taxon>
        <taxon>Batrachia</taxon>
        <taxon>Anura</taxon>
        <taxon>Pipoidea</taxon>
        <taxon>Pipidae</taxon>
        <taxon>Xenopodinae</taxon>
        <taxon>Xenopus</taxon>
        <taxon>Silurana</taxon>
    </lineage>
</organism>
<keyword evidence="6" id="KW-0498">Mitosis</keyword>
<dbReference type="GO" id="GO:0000278">
    <property type="term" value="P:mitotic cell cycle"/>
    <property type="evidence" value="ECO:0007669"/>
    <property type="project" value="InterPro"/>
</dbReference>
<evidence type="ECO:0000256" key="8">
    <source>
        <dbReference type="ARBA" id="ARBA00023054"/>
    </source>
</evidence>
<protein>
    <recommendedName>
        <fullName evidence="3">Protein MIS12 homolog</fullName>
    </recommendedName>
</protein>
<keyword evidence="4" id="KW-0158">Chromosome</keyword>
<dbReference type="IntAct" id="A4II13">
    <property type="interactions" value="2"/>
</dbReference>
<keyword evidence="5" id="KW-0132">Cell division</keyword>
<evidence type="ECO:0000256" key="10">
    <source>
        <dbReference type="ARBA" id="ARBA00023328"/>
    </source>
</evidence>
<dbReference type="AlphaFoldDB" id="A4II13"/>
<evidence type="ECO:0000256" key="3">
    <source>
        <dbReference type="ARBA" id="ARBA00013793"/>
    </source>
</evidence>
<sequence length="221" mass="26185">MSVHAMCYESQFFEFTPQTCILRVYIAFQDYLFEMLLVVEKVIMKKLESMEGSKISHFQIRESTEKYLNFIKERFNILFQKMESWLLKLVLSIPSNVLLLEDKVHAQYSYSKEEFEHLQTETETLQKKCKAESLAKQRLLAELEEQKQVQAELEKTLTWFDGLDKICREHGNIDLKESFGFMTQTSRKLQDKVKEIDMKHKKLKVDGSTLTPICPRIRKPK</sequence>
<reference evidence="11" key="1">
    <citation type="submission" date="2007-03" db="EMBL/GenBank/DDBJ databases">
        <authorList>
            <consortium name="NIH - Xenopus Gene Collection (XGC) project"/>
        </authorList>
    </citation>
    <scope>NUCLEOTIDE SEQUENCE [LARGE SCALE MRNA]</scope>
    <source>
        <tissue evidence="11">Whole embryo</tissue>
    </source>
</reference>
<gene>
    <name evidence="11" type="primary">LOC549562</name>
</gene>
<dbReference type="EMBL" id="BC135795">
    <property type="protein sequence ID" value="AAI35796.1"/>
    <property type="molecule type" value="mRNA"/>
</dbReference>